<dbReference type="Proteomes" id="UP000595074">
    <property type="component" value="Chromosome"/>
</dbReference>
<feature type="transmembrane region" description="Helical" evidence="7">
    <location>
        <begin position="135"/>
        <end position="160"/>
    </location>
</feature>
<feature type="transmembrane region" description="Helical" evidence="7">
    <location>
        <begin position="101"/>
        <end position="123"/>
    </location>
</feature>
<dbReference type="PANTHER" id="PTHR34229:SF1">
    <property type="entry name" value="METAL TRANSPORT PROTEIN HI_1621-RELATED"/>
    <property type="match status" value="1"/>
</dbReference>
<dbReference type="PANTHER" id="PTHR34229">
    <property type="entry name" value="METAL TRANSPORT PROTEIN HI_1621-RELATED"/>
    <property type="match status" value="1"/>
</dbReference>
<evidence type="ECO:0000256" key="1">
    <source>
        <dbReference type="ARBA" id="ARBA00004651"/>
    </source>
</evidence>
<dbReference type="RefSeq" id="WP_197548529.1">
    <property type="nucleotide sequence ID" value="NZ_CP063164.1"/>
</dbReference>
<keyword evidence="6 7" id="KW-0472">Membrane</keyword>
<evidence type="ECO:0000256" key="6">
    <source>
        <dbReference type="ARBA" id="ARBA00023136"/>
    </source>
</evidence>
<keyword evidence="2" id="KW-0813">Transport</keyword>
<evidence type="ECO:0000256" key="2">
    <source>
        <dbReference type="ARBA" id="ARBA00022448"/>
    </source>
</evidence>
<dbReference type="Gene3D" id="1.10.1760.20">
    <property type="match status" value="1"/>
</dbReference>
<dbReference type="InterPro" id="IPR002751">
    <property type="entry name" value="CbiM/NikMN"/>
</dbReference>
<reference evidence="8 9" key="1">
    <citation type="submission" date="2020-10" db="EMBL/GenBank/DDBJ databases">
        <title>The genome of sulfurovum sp.</title>
        <authorList>
            <person name="Xie S."/>
            <person name="Shao Z."/>
            <person name="Jiang L."/>
        </authorList>
    </citation>
    <scope>NUCLEOTIDE SEQUENCE [LARGE SCALE GENOMIC DNA]</scope>
    <source>
        <strain evidence="8 9">ST-419</strain>
    </source>
</reference>
<evidence type="ECO:0000256" key="3">
    <source>
        <dbReference type="ARBA" id="ARBA00022475"/>
    </source>
</evidence>
<dbReference type="KEGG" id="sinu:IMZ28_10425"/>
<evidence type="ECO:0000256" key="7">
    <source>
        <dbReference type="SAM" id="Phobius"/>
    </source>
</evidence>
<dbReference type="GO" id="GO:0000041">
    <property type="term" value="P:transition metal ion transport"/>
    <property type="evidence" value="ECO:0007669"/>
    <property type="project" value="InterPro"/>
</dbReference>
<sequence>MHIPDGFISPLTYLPAYAASGMLWYLASKKVSLESETLPFLATLSALSFVFMMIAIPLPGGTSAHLSGIALLAVIFAPWLSFLATSLVLVVEAFLFGEGGITTLGVNILAIAFIGSFSAHLIFRLLKNRSETLALFAAGWLSVNLSALFIAVILGLQPLIASEGSKALFFPFDIKTTTLAVMIPHLMIGVAEGIVTIALYRFLKKNFKVIFNA</sequence>
<keyword evidence="5 7" id="KW-1133">Transmembrane helix</keyword>
<feature type="transmembrane region" description="Helical" evidence="7">
    <location>
        <begin position="70"/>
        <end position="95"/>
    </location>
</feature>
<dbReference type="GO" id="GO:0005886">
    <property type="term" value="C:plasma membrane"/>
    <property type="evidence" value="ECO:0007669"/>
    <property type="project" value="UniProtKB-SubCell"/>
</dbReference>
<proteinExistence type="predicted"/>
<dbReference type="AlphaFoldDB" id="A0A7M1S624"/>
<keyword evidence="9" id="KW-1185">Reference proteome</keyword>
<evidence type="ECO:0000313" key="8">
    <source>
        <dbReference type="EMBL" id="QOR61820.1"/>
    </source>
</evidence>
<protein>
    <submittedName>
        <fullName evidence="8">Energy-coupling factor ABC transporter permease</fullName>
    </submittedName>
</protein>
<feature type="transmembrane region" description="Helical" evidence="7">
    <location>
        <begin position="7"/>
        <end position="26"/>
    </location>
</feature>
<dbReference type="EMBL" id="CP063164">
    <property type="protein sequence ID" value="QOR61820.1"/>
    <property type="molecule type" value="Genomic_DNA"/>
</dbReference>
<comment type="subcellular location">
    <subcellularLocation>
        <location evidence="1">Cell membrane</location>
        <topology evidence="1">Multi-pass membrane protein</topology>
    </subcellularLocation>
</comment>
<feature type="transmembrane region" description="Helical" evidence="7">
    <location>
        <begin position="180"/>
        <end position="203"/>
    </location>
</feature>
<keyword evidence="4 7" id="KW-0812">Transmembrane</keyword>
<gene>
    <name evidence="8" type="ORF">IMZ28_10425</name>
</gene>
<name>A0A7M1S624_9BACT</name>
<accession>A0A7M1S624</accession>
<evidence type="ECO:0000256" key="4">
    <source>
        <dbReference type="ARBA" id="ARBA00022692"/>
    </source>
</evidence>
<evidence type="ECO:0000313" key="9">
    <source>
        <dbReference type="Proteomes" id="UP000595074"/>
    </source>
</evidence>
<dbReference type="Pfam" id="PF01891">
    <property type="entry name" value="CbiM"/>
    <property type="match status" value="1"/>
</dbReference>
<evidence type="ECO:0000256" key="5">
    <source>
        <dbReference type="ARBA" id="ARBA00022989"/>
    </source>
</evidence>
<keyword evidence="3" id="KW-1003">Cell membrane</keyword>
<organism evidence="8 9">
    <name type="scientific">Sulfurovum indicum</name>
    <dbReference type="NCBI Taxonomy" id="2779528"/>
    <lineage>
        <taxon>Bacteria</taxon>
        <taxon>Pseudomonadati</taxon>
        <taxon>Campylobacterota</taxon>
        <taxon>Epsilonproteobacteria</taxon>
        <taxon>Campylobacterales</taxon>
        <taxon>Sulfurovaceae</taxon>
        <taxon>Sulfurovum</taxon>
    </lineage>
</organism>
<feature type="transmembrane region" description="Helical" evidence="7">
    <location>
        <begin position="38"/>
        <end position="58"/>
    </location>
</feature>